<dbReference type="SUPFAM" id="SSF47473">
    <property type="entry name" value="EF-hand"/>
    <property type="match status" value="2"/>
</dbReference>
<dbReference type="PROSITE" id="PS00018">
    <property type="entry name" value="EF_HAND_1"/>
    <property type="match status" value="1"/>
</dbReference>
<evidence type="ECO:0000256" key="1">
    <source>
        <dbReference type="ARBA" id="ARBA00022723"/>
    </source>
</evidence>
<dbReference type="InterPro" id="IPR002048">
    <property type="entry name" value="EF_hand_dom"/>
</dbReference>
<name>A0AAW2I200_9NEOP</name>
<dbReference type="GO" id="GO:0005783">
    <property type="term" value="C:endoplasmic reticulum"/>
    <property type="evidence" value="ECO:0007669"/>
    <property type="project" value="TreeGrafter"/>
</dbReference>
<keyword evidence="2" id="KW-0677">Repeat</keyword>
<proteinExistence type="predicted"/>
<evidence type="ECO:0000256" key="2">
    <source>
        <dbReference type="ARBA" id="ARBA00022737"/>
    </source>
</evidence>
<dbReference type="PANTHER" id="PTHR10827:SF98">
    <property type="entry name" value="45 KDA CALCIUM-BINDING PROTEIN"/>
    <property type="match status" value="1"/>
</dbReference>
<evidence type="ECO:0000256" key="4">
    <source>
        <dbReference type="SAM" id="MobiDB-lite"/>
    </source>
</evidence>
<keyword evidence="1" id="KW-0479">Metal-binding</keyword>
<organism evidence="6">
    <name type="scientific">Menopon gallinae</name>
    <name type="common">poultry shaft louse</name>
    <dbReference type="NCBI Taxonomy" id="328185"/>
    <lineage>
        <taxon>Eukaryota</taxon>
        <taxon>Metazoa</taxon>
        <taxon>Ecdysozoa</taxon>
        <taxon>Arthropoda</taxon>
        <taxon>Hexapoda</taxon>
        <taxon>Insecta</taxon>
        <taxon>Pterygota</taxon>
        <taxon>Neoptera</taxon>
        <taxon>Paraneoptera</taxon>
        <taxon>Psocodea</taxon>
        <taxon>Troctomorpha</taxon>
        <taxon>Phthiraptera</taxon>
        <taxon>Amblycera</taxon>
        <taxon>Menoponidae</taxon>
        <taxon>Menopon</taxon>
    </lineage>
</organism>
<dbReference type="EMBL" id="JARGDH010000002">
    <property type="protein sequence ID" value="KAL0275796.1"/>
    <property type="molecule type" value="Genomic_DNA"/>
</dbReference>
<dbReference type="Pfam" id="PF13202">
    <property type="entry name" value="EF-hand_5"/>
    <property type="match status" value="1"/>
</dbReference>
<dbReference type="AlphaFoldDB" id="A0AAW2I200"/>
<keyword evidence="3" id="KW-0106">Calcium</keyword>
<dbReference type="Gene3D" id="1.10.238.10">
    <property type="entry name" value="EF-hand"/>
    <property type="match status" value="2"/>
</dbReference>
<dbReference type="PROSITE" id="PS50222">
    <property type="entry name" value="EF_HAND_2"/>
    <property type="match status" value="3"/>
</dbReference>
<accession>A0AAW2I200</accession>
<dbReference type="InterPro" id="IPR018247">
    <property type="entry name" value="EF_Hand_1_Ca_BS"/>
</dbReference>
<evidence type="ECO:0000256" key="3">
    <source>
        <dbReference type="ARBA" id="ARBA00022837"/>
    </source>
</evidence>
<dbReference type="InterPro" id="IPR011992">
    <property type="entry name" value="EF-hand-dom_pair"/>
</dbReference>
<sequence length="285" mass="32907">MEDDDPGGEINLRINPGPSGEGTKAEPYFTLEEIFHKADSNVDGYLSVEEVSIWINTKTQEHIHNAIMENYGLFTAIDIHPRNGVISWDEYHSFFLRKQGLSSQYIMNHNERHRDLSRDVKETIMRDRAAWSEAAKSDPDHLTLDEFLAFRHPESSHSTILSLVEELLDKFDRDGDEILTEDEFSTLMGDDNQKSGIQTHGEGERRREFRDVVDQNNDGKATRKELLFYIDPKNPRHAKEEAETLVMLADMDRDGRLSLLEVFNKMDLFLGSKMVDTARSFHDEF</sequence>
<protein>
    <recommendedName>
        <fullName evidence="5">EF-hand domain-containing protein</fullName>
    </recommendedName>
</protein>
<dbReference type="GO" id="GO:0005509">
    <property type="term" value="F:calcium ion binding"/>
    <property type="evidence" value="ECO:0007669"/>
    <property type="project" value="InterPro"/>
</dbReference>
<feature type="domain" description="EF-hand" evidence="5">
    <location>
        <begin position="237"/>
        <end position="272"/>
    </location>
</feature>
<dbReference type="GO" id="GO:0017156">
    <property type="term" value="P:calcium-ion regulated exocytosis"/>
    <property type="evidence" value="ECO:0007669"/>
    <property type="project" value="TreeGrafter"/>
</dbReference>
<dbReference type="SMART" id="SM00054">
    <property type="entry name" value="EFh"/>
    <property type="match status" value="3"/>
</dbReference>
<comment type="caution">
    <text evidence="6">The sequence shown here is derived from an EMBL/GenBank/DDBJ whole genome shotgun (WGS) entry which is preliminary data.</text>
</comment>
<evidence type="ECO:0000259" key="5">
    <source>
        <dbReference type="PROSITE" id="PS50222"/>
    </source>
</evidence>
<feature type="region of interest" description="Disordered" evidence="4">
    <location>
        <begin position="1"/>
        <end position="25"/>
    </location>
</feature>
<feature type="domain" description="EF-hand" evidence="5">
    <location>
        <begin position="159"/>
        <end position="194"/>
    </location>
</feature>
<evidence type="ECO:0000313" key="6">
    <source>
        <dbReference type="EMBL" id="KAL0275796.1"/>
    </source>
</evidence>
<feature type="domain" description="EF-hand" evidence="5">
    <location>
        <begin position="26"/>
        <end position="61"/>
    </location>
</feature>
<gene>
    <name evidence="6" type="ORF">PYX00_003541</name>
</gene>
<reference evidence="6" key="1">
    <citation type="journal article" date="2024" name="Gigascience">
        <title>Chromosome-level genome of the poultry shaft louse Menopon gallinae provides insight into the host-switching and adaptive evolution of parasitic lice.</title>
        <authorList>
            <person name="Xu Y."/>
            <person name="Ma L."/>
            <person name="Liu S."/>
            <person name="Liang Y."/>
            <person name="Liu Q."/>
            <person name="He Z."/>
            <person name="Tian L."/>
            <person name="Duan Y."/>
            <person name="Cai W."/>
            <person name="Li H."/>
            <person name="Song F."/>
        </authorList>
    </citation>
    <scope>NUCLEOTIDE SEQUENCE</scope>
    <source>
        <strain evidence="6">Cailab_2023a</strain>
    </source>
</reference>
<dbReference type="PANTHER" id="PTHR10827">
    <property type="entry name" value="RETICULOCALBIN"/>
    <property type="match status" value="1"/>
</dbReference>